<dbReference type="AlphaFoldDB" id="A0A016WRI2"/>
<dbReference type="OrthoDB" id="10386664at2759"/>
<feature type="non-terminal residue" evidence="1">
    <location>
        <position position="1"/>
    </location>
</feature>
<evidence type="ECO:0000313" key="1">
    <source>
        <dbReference type="EMBL" id="EYC41598.1"/>
    </source>
</evidence>
<organism evidence="1 2">
    <name type="scientific">Ancylostoma ceylanicum</name>
    <dbReference type="NCBI Taxonomy" id="53326"/>
    <lineage>
        <taxon>Eukaryota</taxon>
        <taxon>Metazoa</taxon>
        <taxon>Ecdysozoa</taxon>
        <taxon>Nematoda</taxon>
        <taxon>Chromadorea</taxon>
        <taxon>Rhabditida</taxon>
        <taxon>Rhabditina</taxon>
        <taxon>Rhabditomorpha</taxon>
        <taxon>Strongyloidea</taxon>
        <taxon>Ancylostomatidae</taxon>
        <taxon>Ancylostomatinae</taxon>
        <taxon>Ancylostoma</taxon>
    </lineage>
</organism>
<sequence>MKVGFVSFYVVVLSQLVERALFQKLFVLFRGCQLISRNGHCRHCIDNSSAEYEAHNLSAEFEFCFVRVTFSSDSCSVVDYEFGGLNLENATTPTTCTVKSVDAATGEEIDAIADINETQTKRIQCHCNDFDLCSTKQETFENHTIEQIALLPNQTTVHHCLLGFFESGSYLPNFNASEFPVPTLLPR</sequence>
<comment type="caution">
    <text evidence="1">The sequence shown here is derived from an EMBL/GenBank/DDBJ whole genome shotgun (WGS) entry which is preliminary data.</text>
</comment>
<gene>
    <name evidence="1" type="primary">Acey_s0562.g3485</name>
    <name evidence="1" type="ORF">Y032_0562g3485</name>
</gene>
<evidence type="ECO:0000313" key="2">
    <source>
        <dbReference type="Proteomes" id="UP000024635"/>
    </source>
</evidence>
<protein>
    <submittedName>
        <fullName evidence="1">Uncharacterized protein</fullName>
    </submittedName>
</protein>
<proteinExistence type="predicted"/>
<name>A0A016WRI2_9BILA</name>
<dbReference type="Proteomes" id="UP000024635">
    <property type="component" value="Unassembled WGS sequence"/>
</dbReference>
<accession>A0A016WRI2</accession>
<keyword evidence="2" id="KW-1185">Reference proteome</keyword>
<dbReference type="EMBL" id="JARK01000162">
    <property type="protein sequence ID" value="EYC41598.1"/>
    <property type="molecule type" value="Genomic_DNA"/>
</dbReference>
<reference evidence="2" key="1">
    <citation type="journal article" date="2015" name="Nat. Genet.">
        <title>The genome and transcriptome of the zoonotic hookworm Ancylostoma ceylanicum identify infection-specific gene families.</title>
        <authorList>
            <person name="Schwarz E.M."/>
            <person name="Hu Y."/>
            <person name="Antoshechkin I."/>
            <person name="Miller M.M."/>
            <person name="Sternberg P.W."/>
            <person name="Aroian R.V."/>
        </authorList>
    </citation>
    <scope>NUCLEOTIDE SEQUENCE</scope>
    <source>
        <strain evidence="2">HY135</strain>
    </source>
</reference>